<comment type="subcellular location">
    <subcellularLocation>
        <location evidence="1">Cell membrane</location>
        <topology evidence="1">Multi-pass membrane protein</topology>
    </subcellularLocation>
</comment>
<evidence type="ECO:0000313" key="10">
    <source>
        <dbReference type="Proteomes" id="UP000093737"/>
    </source>
</evidence>
<comment type="similarity">
    <text evidence="2">Belongs to the amino acid-polyamine-organocation (APC) superfamily. Basic amino acid/polyamine antiporter (APA) (TC 2.A.3.2) family.</text>
</comment>
<evidence type="ECO:0000256" key="4">
    <source>
        <dbReference type="ARBA" id="ARBA00022475"/>
    </source>
</evidence>
<evidence type="ECO:0000256" key="5">
    <source>
        <dbReference type="ARBA" id="ARBA00022692"/>
    </source>
</evidence>
<accession>A0A6M7U8J1</accession>
<keyword evidence="7" id="KW-0472">Membrane</keyword>
<dbReference type="PANTHER" id="PTHR42770:SF18">
    <property type="entry name" value="ARGININE_AGMATINE ANTIPORTER"/>
    <property type="match status" value="1"/>
</dbReference>
<dbReference type="InterPro" id="IPR050367">
    <property type="entry name" value="APC_superfamily"/>
</dbReference>
<evidence type="ECO:0000256" key="7">
    <source>
        <dbReference type="ARBA" id="ARBA00023136"/>
    </source>
</evidence>
<dbReference type="Pfam" id="PF13520">
    <property type="entry name" value="AA_permease_2"/>
    <property type="match status" value="1"/>
</dbReference>
<dbReference type="GO" id="GO:0022857">
    <property type="term" value="F:transmembrane transporter activity"/>
    <property type="evidence" value="ECO:0007669"/>
    <property type="project" value="InterPro"/>
</dbReference>
<dbReference type="RefSeq" id="WP_056563237.1">
    <property type="nucleotide sequence ID" value="NZ_CP033334.1"/>
</dbReference>
<sequence>MTAPIASSHARSLGVVTCSALVVGNIIGSGFFLSPAALAPYGYVALIGWVLMAGVAICIALLFARLARILPSVGGPYAYARQAFGPQAGFIVAWTYWISMWVSQPAIAITFVGYLGVFFPGIGQSRLLSTAIGLAAIWAVALVNIRGVRSAAILQNIMVGMKLVPFIAIGSIGLFWVSPATLALPPDLPAGAGGSGPLSTLFAIASVMPLIMFAFLGIESSTVPADNVRDPARTIPRATILGTLICAAIFILCTVTVMGVVPRATLAASSAPFADAARLMWGDWAGDVLAAAVIFSSLAALNGWTLVMGQVPLAAARDGLFPPIFARLSRSSTPAAGIAISLVLSSLMLLLQASGLTALVGVYRELINLSTTAEMVPYAFCAAAETTLLASLARPGPWADRPFTLISLIAFTFSLVTIYGGGAAAGLWTMILTMIGIPVYAMMTRRQPPRDDVRNEEPQRSMP</sequence>
<evidence type="ECO:0000313" key="9">
    <source>
        <dbReference type="EMBL" id="OBQ72051.1"/>
    </source>
</evidence>
<dbReference type="Gene3D" id="1.20.1740.10">
    <property type="entry name" value="Amino acid/polyamine transporter I"/>
    <property type="match status" value="1"/>
</dbReference>
<comment type="caution">
    <text evidence="9">The sequence shown here is derived from an EMBL/GenBank/DDBJ whole genome shotgun (WGS) entry which is preliminary data.</text>
</comment>
<reference evidence="9 10" key="1">
    <citation type="submission" date="2016-05" db="EMBL/GenBank/DDBJ databases">
        <authorList>
            <person name="Ramsay J.P."/>
        </authorList>
    </citation>
    <scope>NUCLEOTIDE SEQUENCE [LARGE SCALE GENOMIC DNA]</scope>
    <source>
        <strain evidence="9 10">NZP2042</strain>
    </source>
</reference>
<keyword evidence="6" id="KW-1133">Transmembrane helix</keyword>
<evidence type="ECO:0000256" key="2">
    <source>
        <dbReference type="ARBA" id="ARBA00008220"/>
    </source>
</evidence>
<proteinExistence type="inferred from homology"/>
<evidence type="ECO:0000256" key="8">
    <source>
        <dbReference type="ARBA" id="ARBA00045636"/>
    </source>
</evidence>
<evidence type="ECO:0000256" key="6">
    <source>
        <dbReference type="ARBA" id="ARBA00022989"/>
    </source>
</evidence>
<name>A0A6M7U8J1_RHILI</name>
<dbReference type="PANTHER" id="PTHR42770">
    <property type="entry name" value="AMINO ACID TRANSPORTER-RELATED"/>
    <property type="match status" value="1"/>
</dbReference>
<keyword evidence="4" id="KW-1003">Cell membrane</keyword>
<dbReference type="GO" id="GO:0005886">
    <property type="term" value="C:plasma membrane"/>
    <property type="evidence" value="ECO:0007669"/>
    <property type="project" value="UniProtKB-SubCell"/>
</dbReference>
<comment type="function">
    <text evidence="8">Major component of the acid-resistance (AR) system allowing enteric pathogens to survive the acidic environment in the stomach. Exchanges extracellular arginine for its intracellular decarboxylation product agmatine (Agm) thereby expelling intracellular protons. Probably undergoes several conformational states in order to translocate the substrate across the membrane; keeps the substrate accessible to only 1 side of the membrane at a time by opening and closing 3 membrane-internal gates.</text>
</comment>
<dbReference type="PIRSF" id="PIRSF006060">
    <property type="entry name" value="AA_transporter"/>
    <property type="match status" value="1"/>
</dbReference>
<keyword evidence="5" id="KW-0812">Transmembrane</keyword>
<dbReference type="EMBL" id="LYTK01000001">
    <property type="protein sequence ID" value="OBQ72051.1"/>
    <property type="molecule type" value="Genomic_DNA"/>
</dbReference>
<dbReference type="AlphaFoldDB" id="A0A6M7U8J1"/>
<protein>
    <recommendedName>
        <fullName evidence="3">Arginine/agmatine antiporter</fullName>
    </recommendedName>
</protein>
<gene>
    <name evidence="9" type="ORF">A8145_04185</name>
</gene>
<evidence type="ECO:0000256" key="1">
    <source>
        <dbReference type="ARBA" id="ARBA00004651"/>
    </source>
</evidence>
<evidence type="ECO:0000256" key="3">
    <source>
        <dbReference type="ARBA" id="ARBA00021069"/>
    </source>
</evidence>
<dbReference type="InterPro" id="IPR002293">
    <property type="entry name" value="AA/rel_permease1"/>
</dbReference>
<dbReference type="Proteomes" id="UP000093737">
    <property type="component" value="Unassembled WGS sequence"/>
</dbReference>
<organism evidence="9 10">
    <name type="scientific">Rhizobium loti</name>
    <name type="common">Mesorhizobium loti</name>
    <dbReference type="NCBI Taxonomy" id="381"/>
    <lineage>
        <taxon>Bacteria</taxon>
        <taxon>Pseudomonadati</taxon>
        <taxon>Pseudomonadota</taxon>
        <taxon>Alphaproteobacteria</taxon>
        <taxon>Hyphomicrobiales</taxon>
        <taxon>Phyllobacteriaceae</taxon>
        <taxon>Mesorhizobium</taxon>
    </lineage>
</organism>